<reference evidence="2" key="2">
    <citation type="journal article" date="2015" name="Data Brief">
        <title>Shoot transcriptome of the giant reed, Arundo donax.</title>
        <authorList>
            <person name="Barrero R.A."/>
            <person name="Guerrero F.D."/>
            <person name="Moolhuijzen P."/>
            <person name="Goolsby J.A."/>
            <person name="Tidwell J."/>
            <person name="Bellgard S.E."/>
            <person name="Bellgard M.I."/>
        </authorList>
    </citation>
    <scope>NUCLEOTIDE SEQUENCE</scope>
    <source>
        <tissue evidence="2">Shoot tissue taken approximately 20 cm above the soil surface</tissue>
    </source>
</reference>
<keyword evidence="1" id="KW-0812">Transmembrane</keyword>
<keyword evidence="1" id="KW-1133">Transmembrane helix</keyword>
<proteinExistence type="predicted"/>
<sequence>MPLICNSSVSQEMIAFVDLASLLSYNHLTLIHWLLIFICHIFCAKSFVCFSFGYIEDSHQFLFFLTVASPFLRFNWVRECMFIK</sequence>
<feature type="transmembrane region" description="Helical" evidence="1">
    <location>
        <begin position="61"/>
        <end position="77"/>
    </location>
</feature>
<organism evidence="2">
    <name type="scientific">Arundo donax</name>
    <name type="common">Giant reed</name>
    <name type="synonym">Donax arundinaceus</name>
    <dbReference type="NCBI Taxonomy" id="35708"/>
    <lineage>
        <taxon>Eukaryota</taxon>
        <taxon>Viridiplantae</taxon>
        <taxon>Streptophyta</taxon>
        <taxon>Embryophyta</taxon>
        <taxon>Tracheophyta</taxon>
        <taxon>Spermatophyta</taxon>
        <taxon>Magnoliopsida</taxon>
        <taxon>Liliopsida</taxon>
        <taxon>Poales</taxon>
        <taxon>Poaceae</taxon>
        <taxon>PACMAD clade</taxon>
        <taxon>Arundinoideae</taxon>
        <taxon>Arundineae</taxon>
        <taxon>Arundo</taxon>
    </lineage>
</organism>
<keyword evidence="1" id="KW-0472">Membrane</keyword>
<reference evidence="2" key="1">
    <citation type="submission" date="2014-09" db="EMBL/GenBank/DDBJ databases">
        <authorList>
            <person name="Magalhaes I.L.F."/>
            <person name="Oliveira U."/>
            <person name="Santos F.R."/>
            <person name="Vidigal T.H.D.A."/>
            <person name="Brescovit A.D."/>
            <person name="Santos A.J."/>
        </authorList>
    </citation>
    <scope>NUCLEOTIDE SEQUENCE</scope>
    <source>
        <tissue evidence="2">Shoot tissue taken approximately 20 cm above the soil surface</tissue>
    </source>
</reference>
<accession>A0A0A9FV61</accession>
<protein>
    <submittedName>
        <fullName evidence="2">Uncharacterized protein</fullName>
    </submittedName>
</protein>
<dbReference type="EMBL" id="GBRH01181759">
    <property type="protein sequence ID" value="JAE16137.1"/>
    <property type="molecule type" value="Transcribed_RNA"/>
</dbReference>
<dbReference type="AlphaFoldDB" id="A0A0A9FV61"/>
<feature type="transmembrane region" description="Helical" evidence="1">
    <location>
        <begin position="30"/>
        <end position="55"/>
    </location>
</feature>
<evidence type="ECO:0000256" key="1">
    <source>
        <dbReference type="SAM" id="Phobius"/>
    </source>
</evidence>
<evidence type="ECO:0000313" key="2">
    <source>
        <dbReference type="EMBL" id="JAE16137.1"/>
    </source>
</evidence>
<name>A0A0A9FV61_ARUDO</name>